<dbReference type="RefSeq" id="YP_009218968.1">
    <property type="nucleotide sequence ID" value="NC_029017.1"/>
</dbReference>
<sequence>MSDPIPRGVLMHYAYLTLLSRKATKERNWEEWYSISGFQVSLEKCHNFTLNHYDLREVMGDLST</sequence>
<reference evidence="1 2" key="1">
    <citation type="submission" date="2015-07" db="EMBL/GenBank/DDBJ databases">
        <title>Characterization of Pseudomonas aeruginosa phage KPP21 belonging to family Podoviridae genus N4-like viruses, isolated in Japan.</title>
        <authorList>
            <person name="Shigehisa R."/>
            <person name="Uchiyama J."/>
            <person name="Kato S."/>
            <person name="Takemura-Uchiyama I."/>
            <person name="Ujihara T."/>
            <person name="Sakaguchi Y."/>
            <person name="Okamoto N."/>
            <person name="Shimakura H."/>
            <person name="Daibata M."/>
            <person name="Sakaguchi M."/>
            <person name="Matsuzaki S."/>
        </authorList>
    </citation>
    <scope>NUCLEOTIDE SEQUENCE [LARGE SCALE GENOMIC DNA]</scope>
</reference>
<keyword evidence="2" id="KW-1185">Reference proteome</keyword>
<protein>
    <submittedName>
        <fullName evidence="1">Uncharacterized protein</fullName>
    </submittedName>
</protein>
<organismHost>
    <name type="scientific">Pseudomonas aeruginosa</name>
    <dbReference type="NCBI Taxonomy" id="287"/>
</organismHost>
<dbReference type="Proteomes" id="UP000203732">
    <property type="component" value="Segment"/>
</dbReference>
<organism evidence="1 2">
    <name type="scientific">Pseudomonas phage KPP21</name>
    <dbReference type="NCBI Taxonomy" id="1678082"/>
    <lineage>
        <taxon>Viruses</taxon>
        <taxon>Duplodnaviria</taxon>
        <taxon>Heunggongvirae</taxon>
        <taxon>Uroviricota</taxon>
        <taxon>Caudoviricetes</taxon>
        <taxon>Schitoviridae</taxon>
        <taxon>Migulavirinae</taxon>
        <taxon>Luzseptimavirus</taxon>
        <taxon>Luzseptimavirus KPP21</taxon>
    </lineage>
</organism>
<accession>A0A0H5AXR5</accession>
<evidence type="ECO:0000313" key="2">
    <source>
        <dbReference type="Proteomes" id="UP000203732"/>
    </source>
</evidence>
<evidence type="ECO:0000313" key="1">
    <source>
        <dbReference type="EMBL" id="BAR94578.1"/>
    </source>
</evidence>
<dbReference type="KEGG" id="vg:26645235"/>
<dbReference type="OrthoDB" id="35648at10239"/>
<name>A0A0H5AXR5_BPK21</name>
<dbReference type="EMBL" id="LC064302">
    <property type="protein sequence ID" value="BAR94578.1"/>
    <property type="molecule type" value="Genomic_DNA"/>
</dbReference>
<proteinExistence type="predicted"/>
<dbReference type="GeneID" id="26645235"/>